<comment type="caution">
    <text evidence="1">The sequence shown here is derived from an EMBL/GenBank/DDBJ whole genome shotgun (WGS) entry which is preliminary data.</text>
</comment>
<proteinExistence type="predicted"/>
<gene>
    <name evidence="1" type="ORF">BCV19_03050</name>
</gene>
<evidence type="ECO:0000313" key="2">
    <source>
        <dbReference type="Proteomes" id="UP000235405"/>
    </source>
</evidence>
<sequence>MMILTFNRAQYFHQNLTDNDQLCAFALGSELPSVYTLIGNKQEMALSSLNEQRRLEAIAKQCYECFMEDPRLQSVLDKYADSMMTSGMIMFHDVRLHAQSPGLTLAKYYCALKQTDGHLDRSMVWEKHLQWCQALSFALYEHCQDPRSDICYGEKTVIIDKPHNRQCYSYTTIQKPVSFQLNRYQYRQQPWQWQD</sequence>
<dbReference type="RefSeq" id="WP_102481911.1">
    <property type="nucleotide sequence ID" value="NZ_MCSW01000058.1"/>
</dbReference>
<dbReference type="AlphaFoldDB" id="A0A2N7CIN5"/>
<accession>A0A2N7CIN5</accession>
<organism evidence="1 2">
    <name type="scientific">Vibrio splendidus</name>
    <dbReference type="NCBI Taxonomy" id="29497"/>
    <lineage>
        <taxon>Bacteria</taxon>
        <taxon>Pseudomonadati</taxon>
        <taxon>Pseudomonadota</taxon>
        <taxon>Gammaproteobacteria</taxon>
        <taxon>Vibrionales</taxon>
        <taxon>Vibrionaceae</taxon>
        <taxon>Vibrio</taxon>
    </lineage>
</organism>
<dbReference type="EMBL" id="MCSW01000058">
    <property type="protein sequence ID" value="PMF29895.1"/>
    <property type="molecule type" value="Genomic_DNA"/>
</dbReference>
<protein>
    <submittedName>
        <fullName evidence="1">Uncharacterized protein</fullName>
    </submittedName>
</protein>
<evidence type="ECO:0000313" key="1">
    <source>
        <dbReference type="EMBL" id="PMF29895.1"/>
    </source>
</evidence>
<dbReference type="Proteomes" id="UP000235405">
    <property type="component" value="Unassembled WGS sequence"/>
</dbReference>
<reference evidence="2" key="1">
    <citation type="submission" date="2016-07" db="EMBL/GenBank/DDBJ databases">
        <title>Nontailed viruses are major unrecognized killers of bacteria in the ocean.</title>
        <authorList>
            <person name="Kauffman K."/>
            <person name="Hussain F."/>
            <person name="Yang J."/>
            <person name="Arevalo P."/>
            <person name="Brown J."/>
            <person name="Cutler M."/>
            <person name="Kelly L."/>
            <person name="Polz M.F."/>
        </authorList>
    </citation>
    <scope>NUCLEOTIDE SEQUENCE [LARGE SCALE GENOMIC DNA]</scope>
    <source>
        <strain evidence="2">10N.286.54.F3</strain>
    </source>
</reference>
<name>A0A2N7CIN5_VIBSP</name>